<keyword evidence="2" id="KW-0413">Isomerase</keyword>
<proteinExistence type="inferred from homology"/>
<organism evidence="3 4">
    <name type="scientific">Allomeiothermus silvanus (strain ATCC 700542 / DSM 9946 / NBRC 106475 / NCIMB 13440 / VI-R2)</name>
    <name type="common">Thermus silvanus</name>
    <dbReference type="NCBI Taxonomy" id="526227"/>
    <lineage>
        <taxon>Bacteria</taxon>
        <taxon>Thermotogati</taxon>
        <taxon>Deinococcota</taxon>
        <taxon>Deinococci</taxon>
        <taxon>Thermales</taxon>
        <taxon>Thermaceae</taxon>
        <taxon>Allomeiothermus</taxon>
    </lineage>
</organism>
<accession>D7BH65</accession>
<gene>
    <name evidence="3" type="ordered locus">Mesil_2046</name>
</gene>
<evidence type="ECO:0000256" key="2">
    <source>
        <dbReference type="ARBA" id="ARBA00023235"/>
    </source>
</evidence>
<dbReference type="Pfam" id="PF02567">
    <property type="entry name" value="PhzC-PhzF"/>
    <property type="match status" value="1"/>
</dbReference>
<evidence type="ECO:0000313" key="3">
    <source>
        <dbReference type="EMBL" id="ADH63918.1"/>
    </source>
</evidence>
<sequence>MAKARIPYLLVDAFTDTPGGGNRVALVLDARGMSSEEMHQITQRLGYPQVAFVTDWLGGSYSVRFFTPSGEVEFAGHAAIALALTLVRQGMAREGETRLFLRTPVETLPVELEYEAGVPVKAILRGPSPRFRDPPQWRDIQEVMEVLGVGDRYLHRGLPYGVAFTGLWSLFLPFVAPGLVDEVEPEMERLGELCARLEVSTLHAYAPLGPRTFYARDFAPLLGIPEDPVTGSANAALGALLARAGVVPRREGAVNLTVLQGHRLGMPGTVEVRVEFSAGGEPYRVFIGGKAVHIDSSGLEP</sequence>
<dbReference type="STRING" id="526227.Mesil_2046"/>
<dbReference type="InterPro" id="IPR003719">
    <property type="entry name" value="Phenazine_PhzF-like"/>
</dbReference>
<protein>
    <submittedName>
        <fullName evidence="3">Phenazine biosynthesis protein PhzF family</fullName>
    </submittedName>
</protein>
<dbReference type="GO" id="GO:0005737">
    <property type="term" value="C:cytoplasm"/>
    <property type="evidence" value="ECO:0007669"/>
    <property type="project" value="TreeGrafter"/>
</dbReference>
<dbReference type="PANTHER" id="PTHR13774">
    <property type="entry name" value="PHENAZINE BIOSYNTHESIS PROTEIN"/>
    <property type="match status" value="1"/>
</dbReference>
<evidence type="ECO:0000313" key="4">
    <source>
        <dbReference type="Proteomes" id="UP000001916"/>
    </source>
</evidence>
<dbReference type="OrthoDB" id="9788221at2"/>
<dbReference type="GO" id="GO:0016853">
    <property type="term" value="F:isomerase activity"/>
    <property type="evidence" value="ECO:0007669"/>
    <property type="project" value="UniProtKB-KW"/>
</dbReference>
<dbReference type="PANTHER" id="PTHR13774:SF39">
    <property type="entry name" value="BIOSYNTHESIS PROTEIN, PUTATIVE-RELATED"/>
    <property type="match status" value="1"/>
</dbReference>
<dbReference type="NCBIfam" id="TIGR00654">
    <property type="entry name" value="PhzF_family"/>
    <property type="match status" value="1"/>
</dbReference>
<evidence type="ECO:0000256" key="1">
    <source>
        <dbReference type="ARBA" id="ARBA00008270"/>
    </source>
</evidence>
<dbReference type="EMBL" id="CP002042">
    <property type="protein sequence ID" value="ADH63918.1"/>
    <property type="molecule type" value="Genomic_DNA"/>
</dbReference>
<keyword evidence="4" id="KW-1185">Reference proteome</keyword>
<reference evidence="3 4" key="1">
    <citation type="journal article" date="2010" name="Stand. Genomic Sci.">
        <title>Complete genome sequence of Meiothermus silvanus type strain (VI-R2).</title>
        <authorList>
            <person name="Sikorski J."/>
            <person name="Tindall B.J."/>
            <person name="Lowry S."/>
            <person name="Lucas S."/>
            <person name="Nolan M."/>
            <person name="Copeland A."/>
            <person name="Glavina Del Rio T."/>
            <person name="Tice H."/>
            <person name="Cheng J.F."/>
            <person name="Han C."/>
            <person name="Pitluck S."/>
            <person name="Liolios K."/>
            <person name="Ivanova N."/>
            <person name="Mavromatis K."/>
            <person name="Mikhailova N."/>
            <person name="Pati A."/>
            <person name="Goodwin L."/>
            <person name="Chen A."/>
            <person name="Palaniappan K."/>
            <person name="Land M."/>
            <person name="Hauser L."/>
            <person name="Chang Y.J."/>
            <person name="Jeffries C.D."/>
            <person name="Rohde M."/>
            <person name="Goker M."/>
            <person name="Woyke T."/>
            <person name="Bristow J."/>
            <person name="Eisen J.A."/>
            <person name="Markowitz V."/>
            <person name="Hugenholtz P."/>
            <person name="Kyrpides N.C."/>
            <person name="Klenk H.P."/>
            <person name="Lapidus A."/>
        </authorList>
    </citation>
    <scope>NUCLEOTIDE SEQUENCE [LARGE SCALE GENOMIC DNA]</scope>
    <source>
        <strain evidence="4">ATCC 700542 / DSM 9946 / VI-R2</strain>
    </source>
</reference>
<dbReference type="PIRSF" id="PIRSF016184">
    <property type="entry name" value="PhzC_PhzF"/>
    <property type="match status" value="1"/>
</dbReference>
<dbReference type="Proteomes" id="UP000001916">
    <property type="component" value="Chromosome"/>
</dbReference>
<name>D7BH65_ALLS1</name>
<dbReference type="HOGENOM" id="CLU_048756_0_2_0"/>
<dbReference type="Gene3D" id="3.10.310.10">
    <property type="entry name" value="Diaminopimelate Epimerase, Chain A, domain 1"/>
    <property type="match status" value="2"/>
</dbReference>
<dbReference type="AlphaFoldDB" id="D7BH65"/>
<dbReference type="SUPFAM" id="SSF54506">
    <property type="entry name" value="Diaminopimelate epimerase-like"/>
    <property type="match status" value="1"/>
</dbReference>
<dbReference type="RefSeq" id="WP_013158469.1">
    <property type="nucleotide sequence ID" value="NC_014212.1"/>
</dbReference>
<dbReference type="KEGG" id="msv:Mesil_2046"/>
<dbReference type="eggNOG" id="COG0384">
    <property type="taxonomic scope" value="Bacteria"/>
</dbReference>
<comment type="similarity">
    <text evidence="1">Belongs to the PhzF family.</text>
</comment>